<keyword evidence="6" id="KW-0813">Transport</keyword>
<evidence type="ECO:0000256" key="1">
    <source>
        <dbReference type="ARBA" id="ARBA00004141"/>
    </source>
</evidence>
<dbReference type="GO" id="GO:0010043">
    <property type="term" value="P:response to zinc ion"/>
    <property type="evidence" value="ECO:0007669"/>
    <property type="project" value="TreeGrafter"/>
</dbReference>
<dbReference type="InterPro" id="IPR037294">
    <property type="entry name" value="ABC_BtuC-like"/>
</dbReference>
<reference evidence="8 9" key="1">
    <citation type="journal article" date="2015" name="Nature">
        <title>rRNA introns, odd ribosomes, and small enigmatic genomes across a large radiation of phyla.</title>
        <authorList>
            <person name="Brown C.T."/>
            <person name="Hug L.A."/>
            <person name="Thomas B.C."/>
            <person name="Sharon I."/>
            <person name="Castelle C.J."/>
            <person name="Singh A."/>
            <person name="Wilkins M.J."/>
            <person name="Williams K.H."/>
            <person name="Banfield J.F."/>
        </authorList>
    </citation>
    <scope>NUCLEOTIDE SEQUENCE [LARGE SCALE GENOMIC DNA]</scope>
</reference>
<dbReference type="PANTHER" id="PTHR30477:SF13">
    <property type="entry name" value="IRON TRANSPORT SYSTEM MEMBRANE PROTEIN HI_0360-RELATED"/>
    <property type="match status" value="1"/>
</dbReference>
<keyword evidence="4 7" id="KW-1133">Transmembrane helix</keyword>
<dbReference type="PATRIC" id="fig|1618550.3.peg.119"/>
<feature type="transmembrane region" description="Helical" evidence="7">
    <location>
        <begin position="232"/>
        <end position="252"/>
    </location>
</feature>
<accession>A0A0G0QN74</accession>
<evidence type="ECO:0000256" key="4">
    <source>
        <dbReference type="ARBA" id="ARBA00022989"/>
    </source>
</evidence>
<sequence>MENNLLFTLAVGALVGAASGFLGSFMVIKRMSLVGDALSHVALPGLAIALMLGINPMLGAFIALSAAILGVWYLGEKTEIYSEALVGIFFTASLAIGILITPEPELLEALFGNFEKISFLDGVVIIATSLSIYVVIKKISSELLLGVISEELARSKKINVSKINLLYLLAVGLVVAIGVKFVGTLLTGSLVIIPAVAAKNIAKNIKGFQFYAAVIGATSMVIGVTISKIVGIASGPAVVLTSASLFVVSNFIRRKR</sequence>
<comment type="similarity">
    <text evidence="2 6">Belongs to the ABC-3 integral membrane protein family.</text>
</comment>
<dbReference type="Pfam" id="PF00950">
    <property type="entry name" value="ABC-3"/>
    <property type="match status" value="1"/>
</dbReference>
<evidence type="ECO:0000256" key="7">
    <source>
        <dbReference type="SAM" id="Phobius"/>
    </source>
</evidence>
<comment type="caution">
    <text evidence="8">The sequence shown here is derived from an EMBL/GenBank/DDBJ whole genome shotgun (WGS) entry which is preliminary data.</text>
</comment>
<feature type="transmembrane region" description="Helical" evidence="7">
    <location>
        <begin position="119"/>
        <end position="136"/>
    </location>
</feature>
<feature type="transmembrane region" description="Helical" evidence="7">
    <location>
        <begin position="49"/>
        <end position="74"/>
    </location>
</feature>
<evidence type="ECO:0000256" key="5">
    <source>
        <dbReference type="ARBA" id="ARBA00023136"/>
    </source>
</evidence>
<evidence type="ECO:0000313" key="9">
    <source>
        <dbReference type="Proteomes" id="UP000034246"/>
    </source>
</evidence>
<protein>
    <submittedName>
        <fullName evidence="8">ABC-3 protein</fullName>
    </submittedName>
</protein>
<gene>
    <name evidence="8" type="ORF">UT39_C0002G0021</name>
</gene>
<name>A0A0G0QN74_9BACT</name>
<keyword evidence="5 7" id="KW-0472">Membrane</keyword>
<feature type="transmembrane region" description="Helical" evidence="7">
    <location>
        <begin position="165"/>
        <end position="196"/>
    </location>
</feature>
<dbReference type="EMBL" id="LBWP01000002">
    <property type="protein sequence ID" value="KKR11840.1"/>
    <property type="molecule type" value="Genomic_DNA"/>
</dbReference>
<evidence type="ECO:0000256" key="6">
    <source>
        <dbReference type="RuleBase" id="RU003943"/>
    </source>
</evidence>
<dbReference type="Gene3D" id="1.10.3470.10">
    <property type="entry name" value="ABC transporter involved in vitamin B12 uptake, BtuC"/>
    <property type="match status" value="1"/>
</dbReference>
<evidence type="ECO:0000256" key="2">
    <source>
        <dbReference type="ARBA" id="ARBA00008034"/>
    </source>
</evidence>
<dbReference type="PANTHER" id="PTHR30477">
    <property type="entry name" value="ABC-TRANSPORTER METAL-BINDING PROTEIN"/>
    <property type="match status" value="1"/>
</dbReference>
<dbReference type="GO" id="GO:0055085">
    <property type="term" value="P:transmembrane transport"/>
    <property type="evidence" value="ECO:0007669"/>
    <property type="project" value="InterPro"/>
</dbReference>
<evidence type="ECO:0000256" key="3">
    <source>
        <dbReference type="ARBA" id="ARBA00022692"/>
    </source>
</evidence>
<feature type="transmembrane region" description="Helical" evidence="7">
    <location>
        <begin position="80"/>
        <end position="99"/>
    </location>
</feature>
<evidence type="ECO:0000313" key="8">
    <source>
        <dbReference type="EMBL" id="KKR11840.1"/>
    </source>
</evidence>
<dbReference type="GO" id="GO:0043190">
    <property type="term" value="C:ATP-binding cassette (ABC) transporter complex"/>
    <property type="evidence" value="ECO:0007669"/>
    <property type="project" value="InterPro"/>
</dbReference>
<organism evidence="8 9">
    <name type="scientific">Candidatus Woesebacteria bacterium GW2011_GWA1_39_21</name>
    <dbReference type="NCBI Taxonomy" id="1618550"/>
    <lineage>
        <taxon>Bacteria</taxon>
        <taxon>Candidatus Woeseibacteriota</taxon>
    </lineage>
</organism>
<comment type="subcellular location">
    <subcellularLocation>
        <location evidence="6">Cell membrane</location>
        <topology evidence="6">Multi-pass membrane protein</topology>
    </subcellularLocation>
    <subcellularLocation>
        <location evidence="1">Membrane</location>
        <topology evidence="1">Multi-pass membrane protein</topology>
    </subcellularLocation>
</comment>
<dbReference type="AlphaFoldDB" id="A0A0G0QN74"/>
<dbReference type="STRING" id="1618550.UT39_C0002G0021"/>
<dbReference type="Proteomes" id="UP000034246">
    <property type="component" value="Unassembled WGS sequence"/>
</dbReference>
<proteinExistence type="inferred from homology"/>
<feature type="transmembrane region" description="Helical" evidence="7">
    <location>
        <begin position="6"/>
        <end position="28"/>
    </location>
</feature>
<keyword evidence="3 6" id="KW-0812">Transmembrane</keyword>
<dbReference type="InterPro" id="IPR001626">
    <property type="entry name" value="ABC_TroCD"/>
</dbReference>
<dbReference type="SUPFAM" id="SSF81345">
    <property type="entry name" value="ABC transporter involved in vitamin B12 uptake, BtuC"/>
    <property type="match status" value="1"/>
</dbReference>